<feature type="domain" description="Wadjet protein JetD C-terminal" evidence="1">
    <location>
        <begin position="2"/>
        <end position="97"/>
    </location>
</feature>
<proteinExistence type="predicted"/>
<dbReference type="Proteomes" id="UP000250434">
    <property type="component" value="Chromosome"/>
</dbReference>
<dbReference type="RefSeq" id="WP_162788580.1">
    <property type="nucleotide sequence ID" value="NZ_CP015163.1"/>
</dbReference>
<name>A0A344LB03_9PSEU</name>
<dbReference type="KEGG" id="aab:A4R43_24250"/>
<evidence type="ECO:0000259" key="1">
    <source>
        <dbReference type="Pfam" id="PF09983"/>
    </source>
</evidence>
<dbReference type="InterPro" id="IPR024534">
    <property type="entry name" value="JetD_C"/>
</dbReference>
<protein>
    <recommendedName>
        <fullName evidence="1">Wadjet protein JetD C-terminal domain-containing protein</fullName>
    </recommendedName>
</protein>
<dbReference type="AlphaFoldDB" id="A0A344LB03"/>
<evidence type="ECO:0000313" key="3">
    <source>
        <dbReference type="Proteomes" id="UP000250434"/>
    </source>
</evidence>
<sequence length="104" mass="11740">MKWLAHKDLVYWGDIDTHGFAILNSVRRSFGGARSMLMDRATLLAHEEQWVGEPNPTNEHLEALLPDEASLYTDLVEGVLGSSVRLEQERISYAAVLDATRQCR</sequence>
<gene>
    <name evidence="2" type="ORF">A4R43_24250</name>
</gene>
<dbReference type="Pfam" id="PF09983">
    <property type="entry name" value="JetD_C"/>
    <property type="match status" value="1"/>
</dbReference>
<organism evidence="2 3">
    <name type="scientific">Amycolatopsis albispora</name>
    <dbReference type="NCBI Taxonomy" id="1804986"/>
    <lineage>
        <taxon>Bacteria</taxon>
        <taxon>Bacillati</taxon>
        <taxon>Actinomycetota</taxon>
        <taxon>Actinomycetes</taxon>
        <taxon>Pseudonocardiales</taxon>
        <taxon>Pseudonocardiaceae</taxon>
        <taxon>Amycolatopsis</taxon>
    </lineage>
</organism>
<accession>A0A344LB03</accession>
<evidence type="ECO:0000313" key="2">
    <source>
        <dbReference type="EMBL" id="AXB45227.1"/>
    </source>
</evidence>
<dbReference type="EMBL" id="CP015163">
    <property type="protein sequence ID" value="AXB45227.1"/>
    <property type="molecule type" value="Genomic_DNA"/>
</dbReference>
<keyword evidence="3" id="KW-1185">Reference proteome</keyword>
<reference evidence="2 3" key="1">
    <citation type="submission" date="2016-04" db="EMBL/GenBank/DDBJ databases">
        <title>Complete genome sequence and analysis of deep-sea sediment isolate, Amycolatopsis sp. WP1.</title>
        <authorList>
            <person name="Wang H."/>
            <person name="Chen S."/>
            <person name="Wu Q."/>
        </authorList>
    </citation>
    <scope>NUCLEOTIDE SEQUENCE [LARGE SCALE GENOMIC DNA]</scope>
    <source>
        <strain evidence="2 3">WP1</strain>
    </source>
</reference>